<keyword evidence="1" id="KW-0695">RNA-directed DNA polymerase</keyword>
<dbReference type="GO" id="GO:0003964">
    <property type="term" value="F:RNA-directed DNA polymerase activity"/>
    <property type="evidence" value="ECO:0007669"/>
    <property type="project" value="UniProtKB-KW"/>
</dbReference>
<accession>A0A6L2LBP3</accession>
<reference evidence="1" key="1">
    <citation type="journal article" date="2019" name="Sci. Rep.">
        <title>Draft genome of Tanacetum cinerariifolium, the natural source of mosquito coil.</title>
        <authorList>
            <person name="Yamashiro T."/>
            <person name="Shiraishi A."/>
            <person name="Satake H."/>
            <person name="Nakayama K."/>
        </authorList>
    </citation>
    <scope>NUCLEOTIDE SEQUENCE</scope>
</reference>
<dbReference type="PANTHER" id="PTHR48475">
    <property type="entry name" value="RIBONUCLEASE H"/>
    <property type="match status" value="1"/>
</dbReference>
<comment type="caution">
    <text evidence="1">The sequence shown here is derived from an EMBL/GenBank/DDBJ whole genome shotgun (WGS) entry which is preliminary data.</text>
</comment>
<keyword evidence="1" id="KW-0808">Transferase</keyword>
<sequence length="172" mass="19395">MVVLPVGPRHPETSARGSGKLKFIIVAIDYFTKWMEAKPLSKTTCKEARLGQERLGWVDELPNILLTHHTMLKTSNVETPFSLTYGSEAVIPAELEMPIYRTIQFNETSNEEEMRLNLDLIQERRETAAIIEAQYKKNVENTTTNGSVSCPLKLGILYTEEIKLVGSRIKGS</sequence>
<gene>
    <name evidence="1" type="ORF">Tci_030295</name>
</gene>
<proteinExistence type="predicted"/>
<keyword evidence="1" id="KW-0548">Nucleotidyltransferase</keyword>
<dbReference type="PANTHER" id="PTHR48475:SF2">
    <property type="entry name" value="RIBONUCLEASE H"/>
    <property type="match status" value="1"/>
</dbReference>
<protein>
    <submittedName>
        <fullName evidence="1">Reverse transcriptase domain-containing protein</fullName>
    </submittedName>
</protein>
<dbReference type="AlphaFoldDB" id="A0A6L2LBP3"/>
<dbReference type="EMBL" id="BKCJ010003980">
    <property type="protein sequence ID" value="GEU58317.1"/>
    <property type="molecule type" value="Genomic_DNA"/>
</dbReference>
<evidence type="ECO:0000313" key="1">
    <source>
        <dbReference type="EMBL" id="GEU58317.1"/>
    </source>
</evidence>
<organism evidence="1">
    <name type="scientific">Tanacetum cinerariifolium</name>
    <name type="common">Dalmatian daisy</name>
    <name type="synonym">Chrysanthemum cinerariifolium</name>
    <dbReference type="NCBI Taxonomy" id="118510"/>
    <lineage>
        <taxon>Eukaryota</taxon>
        <taxon>Viridiplantae</taxon>
        <taxon>Streptophyta</taxon>
        <taxon>Embryophyta</taxon>
        <taxon>Tracheophyta</taxon>
        <taxon>Spermatophyta</taxon>
        <taxon>Magnoliopsida</taxon>
        <taxon>eudicotyledons</taxon>
        <taxon>Gunneridae</taxon>
        <taxon>Pentapetalae</taxon>
        <taxon>asterids</taxon>
        <taxon>campanulids</taxon>
        <taxon>Asterales</taxon>
        <taxon>Asteraceae</taxon>
        <taxon>Asteroideae</taxon>
        <taxon>Anthemideae</taxon>
        <taxon>Anthemidinae</taxon>
        <taxon>Tanacetum</taxon>
    </lineage>
</organism>
<name>A0A6L2LBP3_TANCI</name>